<comment type="caution">
    <text evidence="2">The sequence shown here is derived from an EMBL/GenBank/DDBJ whole genome shotgun (WGS) entry which is preliminary data.</text>
</comment>
<feature type="region of interest" description="Disordered" evidence="1">
    <location>
        <begin position="1"/>
        <end position="37"/>
    </location>
</feature>
<feature type="compositionally biased region" description="Basic and acidic residues" evidence="1">
    <location>
        <begin position="72"/>
        <end position="90"/>
    </location>
</feature>
<feature type="region of interest" description="Disordered" evidence="1">
    <location>
        <begin position="56"/>
        <end position="90"/>
    </location>
</feature>
<feature type="compositionally biased region" description="Polar residues" evidence="1">
    <location>
        <begin position="1"/>
        <end position="19"/>
    </location>
</feature>
<evidence type="ECO:0000313" key="3">
    <source>
        <dbReference type="Proteomes" id="UP000823388"/>
    </source>
</evidence>
<evidence type="ECO:0000313" key="2">
    <source>
        <dbReference type="EMBL" id="KAG2571524.1"/>
    </source>
</evidence>
<name>A0A8T0QLZ4_PANVG</name>
<dbReference type="AlphaFoldDB" id="A0A8T0QLZ4"/>
<evidence type="ECO:0000256" key="1">
    <source>
        <dbReference type="SAM" id="MobiDB-lite"/>
    </source>
</evidence>
<organism evidence="2 3">
    <name type="scientific">Panicum virgatum</name>
    <name type="common">Blackwell switchgrass</name>
    <dbReference type="NCBI Taxonomy" id="38727"/>
    <lineage>
        <taxon>Eukaryota</taxon>
        <taxon>Viridiplantae</taxon>
        <taxon>Streptophyta</taxon>
        <taxon>Embryophyta</taxon>
        <taxon>Tracheophyta</taxon>
        <taxon>Spermatophyta</taxon>
        <taxon>Magnoliopsida</taxon>
        <taxon>Liliopsida</taxon>
        <taxon>Poales</taxon>
        <taxon>Poaceae</taxon>
        <taxon>PACMAD clade</taxon>
        <taxon>Panicoideae</taxon>
        <taxon>Panicodae</taxon>
        <taxon>Paniceae</taxon>
        <taxon>Panicinae</taxon>
        <taxon>Panicum</taxon>
        <taxon>Panicum sect. Hiantes</taxon>
    </lineage>
</organism>
<accession>A0A8T0QLZ4</accession>
<gene>
    <name evidence="2" type="ORF">PVAP13_7KG129255</name>
</gene>
<keyword evidence="3" id="KW-1185">Reference proteome</keyword>
<dbReference type="EMBL" id="CM029049">
    <property type="protein sequence ID" value="KAG2571524.1"/>
    <property type="molecule type" value="Genomic_DNA"/>
</dbReference>
<protein>
    <submittedName>
        <fullName evidence="2">Uncharacterized protein</fullName>
    </submittedName>
</protein>
<proteinExistence type="predicted"/>
<reference evidence="2 3" key="1">
    <citation type="submission" date="2020-05" db="EMBL/GenBank/DDBJ databases">
        <title>WGS assembly of Panicum virgatum.</title>
        <authorList>
            <person name="Lovell J.T."/>
            <person name="Jenkins J."/>
            <person name="Shu S."/>
            <person name="Juenger T.E."/>
            <person name="Schmutz J."/>
        </authorList>
    </citation>
    <scope>NUCLEOTIDE SEQUENCE [LARGE SCALE GENOMIC DNA]</scope>
    <source>
        <strain evidence="3">cv. AP13</strain>
    </source>
</reference>
<sequence>MPSLVSPYSSCTDSNTSMKSHSCRSSLPPPCPSSWRARRRRRSGFLARVPVDQLVEDPVPPVPHPLSLATRRPHENASCRRGEARISEDA</sequence>
<dbReference type="Proteomes" id="UP000823388">
    <property type="component" value="Chromosome 7K"/>
</dbReference>